<dbReference type="Pfam" id="PF07398">
    <property type="entry name" value="MDMPI_C"/>
    <property type="match status" value="1"/>
</dbReference>
<dbReference type="EMBL" id="JBHSQJ010000061">
    <property type="protein sequence ID" value="MFC5908536.1"/>
    <property type="molecule type" value="Genomic_DNA"/>
</dbReference>
<feature type="domain" description="Mycothiol-dependent maleylpyruvate isomerase metal-binding" evidence="2">
    <location>
        <begin position="11"/>
        <end position="147"/>
    </location>
</feature>
<dbReference type="RefSeq" id="WP_380583531.1">
    <property type="nucleotide sequence ID" value="NZ_JBHSQJ010000061.1"/>
</dbReference>
<organism evidence="3 4">
    <name type="scientific">Streptacidiphilus monticola</name>
    <dbReference type="NCBI Taxonomy" id="2161674"/>
    <lineage>
        <taxon>Bacteria</taxon>
        <taxon>Bacillati</taxon>
        <taxon>Actinomycetota</taxon>
        <taxon>Actinomycetes</taxon>
        <taxon>Kitasatosporales</taxon>
        <taxon>Streptomycetaceae</taxon>
        <taxon>Streptacidiphilus</taxon>
    </lineage>
</organism>
<dbReference type="NCBIfam" id="TIGR03083">
    <property type="entry name" value="maleylpyruvate isomerase family mycothiol-dependent enzyme"/>
    <property type="match status" value="1"/>
</dbReference>
<sequence length="238" mass="25990">MTTVSEDLAALAESTHRLMDTLEAMRPEQVAEPSQLPGWTRGHVIAHLARNADALSNLLIGARLGERRAMYPSPEARERDIETGSKRPLDEQLDDLRSACGRFVESVSLVPESGWDFLVPHRTGPDFAVRTVPHKRIKEVEYHHVDLGLGYRPKDWPADFVAEELAELLARYEKDDRFPAMLLTDAASGAEHRIGGEGGAPERIAGAPADLLAWLSGRSSGEGLSVPPAALPPVPPML</sequence>
<dbReference type="InterPro" id="IPR024344">
    <property type="entry name" value="MDMPI_metal-binding"/>
</dbReference>
<dbReference type="GO" id="GO:0016853">
    <property type="term" value="F:isomerase activity"/>
    <property type="evidence" value="ECO:0007669"/>
    <property type="project" value="UniProtKB-KW"/>
</dbReference>
<evidence type="ECO:0000313" key="4">
    <source>
        <dbReference type="Proteomes" id="UP001596174"/>
    </source>
</evidence>
<evidence type="ECO:0000259" key="1">
    <source>
        <dbReference type="Pfam" id="PF07398"/>
    </source>
</evidence>
<dbReference type="Pfam" id="PF11716">
    <property type="entry name" value="MDMPI_N"/>
    <property type="match status" value="1"/>
</dbReference>
<comment type="caution">
    <text evidence="3">The sequence shown here is derived from an EMBL/GenBank/DDBJ whole genome shotgun (WGS) entry which is preliminary data.</text>
</comment>
<evidence type="ECO:0000313" key="3">
    <source>
        <dbReference type="EMBL" id="MFC5908536.1"/>
    </source>
</evidence>
<protein>
    <submittedName>
        <fullName evidence="3">Maleylpyruvate isomerase family mycothiol-dependent enzyme</fullName>
    </submittedName>
</protein>
<evidence type="ECO:0000259" key="2">
    <source>
        <dbReference type="Pfam" id="PF11716"/>
    </source>
</evidence>
<name>A0ABW1G1G8_9ACTN</name>
<keyword evidence="3" id="KW-0413">Isomerase</keyword>
<dbReference type="InterPro" id="IPR010872">
    <property type="entry name" value="MDMPI_C-term_domain"/>
</dbReference>
<dbReference type="InterPro" id="IPR036527">
    <property type="entry name" value="SCP2_sterol-bd_dom_sf"/>
</dbReference>
<dbReference type="Gene3D" id="1.20.120.450">
    <property type="entry name" value="dinb family like domain"/>
    <property type="match status" value="1"/>
</dbReference>
<dbReference type="InterPro" id="IPR017517">
    <property type="entry name" value="Maleyloyr_isom"/>
</dbReference>
<keyword evidence="4" id="KW-1185">Reference proteome</keyword>
<dbReference type="InterPro" id="IPR034660">
    <property type="entry name" value="DinB/YfiT-like"/>
</dbReference>
<proteinExistence type="predicted"/>
<dbReference type="SUPFAM" id="SSF55718">
    <property type="entry name" value="SCP-like"/>
    <property type="match status" value="1"/>
</dbReference>
<feature type="domain" description="MDMPI C-terminal" evidence="1">
    <location>
        <begin position="155"/>
        <end position="225"/>
    </location>
</feature>
<reference evidence="4" key="1">
    <citation type="journal article" date="2019" name="Int. J. Syst. Evol. Microbiol.">
        <title>The Global Catalogue of Microorganisms (GCM) 10K type strain sequencing project: providing services to taxonomists for standard genome sequencing and annotation.</title>
        <authorList>
            <consortium name="The Broad Institute Genomics Platform"/>
            <consortium name="The Broad Institute Genome Sequencing Center for Infectious Disease"/>
            <person name="Wu L."/>
            <person name="Ma J."/>
        </authorList>
    </citation>
    <scope>NUCLEOTIDE SEQUENCE [LARGE SCALE GENOMIC DNA]</scope>
    <source>
        <strain evidence="4">JCM 4816</strain>
    </source>
</reference>
<dbReference type="Gene3D" id="3.30.1050.20">
    <property type="match status" value="1"/>
</dbReference>
<dbReference type="SUPFAM" id="SSF109854">
    <property type="entry name" value="DinB/YfiT-like putative metalloenzymes"/>
    <property type="match status" value="1"/>
</dbReference>
<accession>A0ABW1G1G8</accession>
<gene>
    <name evidence="3" type="ORF">ACFP3V_15105</name>
</gene>
<dbReference type="Proteomes" id="UP001596174">
    <property type="component" value="Unassembled WGS sequence"/>
</dbReference>